<feature type="compositionally biased region" description="Basic and acidic residues" evidence="7">
    <location>
        <begin position="114"/>
        <end position="175"/>
    </location>
</feature>
<accession>A0ABM0GPV4</accession>
<evidence type="ECO:0000256" key="8">
    <source>
        <dbReference type="SAM" id="Phobius"/>
    </source>
</evidence>
<feature type="transmembrane region" description="Helical" evidence="8">
    <location>
        <begin position="6"/>
        <end position="25"/>
    </location>
</feature>
<evidence type="ECO:0000313" key="10">
    <source>
        <dbReference type="RefSeq" id="XP_002734688.1"/>
    </source>
</evidence>
<dbReference type="InterPro" id="IPR036388">
    <property type="entry name" value="WH-like_DNA-bd_sf"/>
</dbReference>
<keyword evidence="5 8" id="KW-1133">Transmembrane helix</keyword>
<dbReference type="Proteomes" id="UP000694865">
    <property type="component" value="Unplaced"/>
</dbReference>
<dbReference type="InterPro" id="IPR036390">
    <property type="entry name" value="WH_DNA-bd_sf"/>
</dbReference>
<dbReference type="PANTHER" id="PTHR48176">
    <property type="entry name" value="DDRGK DOMAIN-CONTAINING PROTEIN 1"/>
    <property type="match status" value="1"/>
</dbReference>
<keyword evidence="9" id="KW-1185">Reference proteome</keyword>
<keyword evidence="6 8" id="KW-0472">Membrane</keyword>
<gene>
    <name evidence="10" type="primary">LOC100370458</name>
</gene>
<proteinExistence type="inferred from homology"/>
<evidence type="ECO:0000256" key="5">
    <source>
        <dbReference type="ARBA" id="ARBA00022989"/>
    </source>
</evidence>
<dbReference type="InterPro" id="IPR019153">
    <property type="entry name" value="DDRGK_dom-contain"/>
</dbReference>
<evidence type="ECO:0000313" key="9">
    <source>
        <dbReference type="Proteomes" id="UP000694865"/>
    </source>
</evidence>
<evidence type="ECO:0000256" key="4">
    <source>
        <dbReference type="ARBA" id="ARBA00022692"/>
    </source>
</evidence>
<dbReference type="RefSeq" id="XP_002734688.1">
    <property type="nucleotide sequence ID" value="XM_002734642.2"/>
</dbReference>
<sequence length="303" mass="35960">MSDVDILVWTLVGAAIFITVILVYVSQSTSRDEDDTEKKAKKRPKEKPARVQDAGPVRARNRRRTAMDRIRRRAMQEEGEDDEYEDYDEEETEDPILQELVDQQSGKIGKKKMEKLEKKAQKREMREHELQEREERKERQAMLEELRKREEEKREQEEKRLEEEERLRKEEQERREHEEYLKMKEMFTVEDEGHEHVLTESESQSLLKEFIDYIKNKKVVILEELGAQFNLRTQEAINRVQDLQADGSLSGVMDDRGKFIYISEEEMQSVAKFIKQRGRVSISELADHSNMLINLQSNIEVAS</sequence>
<evidence type="ECO:0000256" key="1">
    <source>
        <dbReference type="ARBA" id="ARBA00004167"/>
    </source>
</evidence>
<reference evidence="10" key="1">
    <citation type="submission" date="2025-08" db="UniProtKB">
        <authorList>
            <consortium name="RefSeq"/>
        </authorList>
    </citation>
    <scope>IDENTIFICATION</scope>
    <source>
        <tissue evidence="10">Testes</tissue>
    </source>
</reference>
<comment type="subcellular location">
    <subcellularLocation>
        <location evidence="1">Membrane</location>
        <topology evidence="1">Single-pass membrane protein</topology>
    </subcellularLocation>
</comment>
<evidence type="ECO:0000256" key="3">
    <source>
        <dbReference type="ARBA" id="ARBA00018218"/>
    </source>
</evidence>
<name>A0ABM0GPV4_SACKO</name>
<feature type="compositionally biased region" description="Acidic residues" evidence="7">
    <location>
        <begin position="77"/>
        <end position="96"/>
    </location>
</feature>
<dbReference type="SMART" id="SM01128">
    <property type="entry name" value="DDRGK"/>
    <property type="match status" value="1"/>
</dbReference>
<protein>
    <recommendedName>
        <fullName evidence="3">DDRGK domain-containing protein 1</fullName>
    </recommendedName>
</protein>
<dbReference type="PANTHER" id="PTHR48176:SF1">
    <property type="entry name" value="DDRGK DOMAIN-CONTAINING PROTEIN 1"/>
    <property type="match status" value="1"/>
</dbReference>
<evidence type="ECO:0000256" key="6">
    <source>
        <dbReference type="ARBA" id="ARBA00023136"/>
    </source>
</evidence>
<feature type="region of interest" description="Disordered" evidence="7">
    <location>
        <begin position="29"/>
        <end position="175"/>
    </location>
</feature>
<organism evidence="9 10">
    <name type="scientific">Saccoglossus kowalevskii</name>
    <name type="common">Acorn worm</name>
    <dbReference type="NCBI Taxonomy" id="10224"/>
    <lineage>
        <taxon>Eukaryota</taxon>
        <taxon>Metazoa</taxon>
        <taxon>Hemichordata</taxon>
        <taxon>Enteropneusta</taxon>
        <taxon>Harrimaniidae</taxon>
        <taxon>Saccoglossus</taxon>
    </lineage>
</organism>
<dbReference type="InterPro" id="IPR050899">
    <property type="entry name" value="DDRGK_domain-containing"/>
</dbReference>
<dbReference type="GeneID" id="100370458"/>
<dbReference type="SUPFAM" id="SSF46785">
    <property type="entry name" value="Winged helix' DNA-binding domain"/>
    <property type="match status" value="1"/>
</dbReference>
<dbReference type="Gene3D" id="1.10.10.10">
    <property type="entry name" value="Winged helix-like DNA-binding domain superfamily/Winged helix DNA-binding domain"/>
    <property type="match status" value="1"/>
</dbReference>
<dbReference type="Pfam" id="PF09756">
    <property type="entry name" value="DDRGK"/>
    <property type="match status" value="1"/>
</dbReference>
<comment type="similarity">
    <text evidence="2">Belongs to the DDRGK1 family.</text>
</comment>
<keyword evidence="4 8" id="KW-0812">Transmembrane</keyword>
<evidence type="ECO:0000256" key="7">
    <source>
        <dbReference type="SAM" id="MobiDB-lite"/>
    </source>
</evidence>
<evidence type="ECO:0000256" key="2">
    <source>
        <dbReference type="ARBA" id="ARBA00009829"/>
    </source>
</evidence>